<dbReference type="InterPro" id="IPR006140">
    <property type="entry name" value="D-isomer_DH_NAD-bd"/>
</dbReference>
<dbReference type="GO" id="GO:0051287">
    <property type="term" value="F:NAD binding"/>
    <property type="evidence" value="ECO:0007669"/>
    <property type="project" value="InterPro"/>
</dbReference>
<keyword evidence="2" id="KW-0520">NAD</keyword>
<dbReference type="EMBL" id="ACLA01000010">
    <property type="protein sequence ID" value="EEQ48998.1"/>
    <property type="molecule type" value="Genomic_DNA"/>
</dbReference>
<keyword evidence="5" id="KW-1185">Reference proteome</keyword>
<feature type="domain" description="D-isomer specific 2-hydroxyacid dehydrogenase NAD-binding" evidence="3">
    <location>
        <begin position="109"/>
        <end position="281"/>
    </location>
</feature>
<dbReference type="HOGENOM" id="CLU_019796_1_0_9"/>
<protein>
    <submittedName>
        <fullName evidence="4">4-phosphoerythronate dehydrogenase</fullName>
        <ecNumber evidence="4">1.1.1.290</ecNumber>
    </submittedName>
</protein>
<dbReference type="PANTHER" id="PTHR43333">
    <property type="entry name" value="2-HACID_DH_C DOMAIN-CONTAINING PROTEIN"/>
    <property type="match status" value="1"/>
</dbReference>
<accession>C4V2I4</accession>
<gene>
    <name evidence="4" type="primary">pdxB</name>
    <name evidence="4" type="ORF">HMPREF0908_0728</name>
</gene>
<dbReference type="EC" id="1.1.1.290" evidence="4"/>
<dbReference type="FunFam" id="3.40.50.720:FF:000363">
    <property type="entry name" value="D-isomer specific 2-hydroxyacid dehydrogenase"/>
    <property type="match status" value="1"/>
</dbReference>
<dbReference type="InterPro" id="IPR029753">
    <property type="entry name" value="D-isomer_DH_CS"/>
</dbReference>
<organism evidence="4 5">
    <name type="scientific">Selenomonas flueggei ATCC 43531</name>
    <dbReference type="NCBI Taxonomy" id="638302"/>
    <lineage>
        <taxon>Bacteria</taxon>
        <taxon>Bacillati</taxon>
        <taxon>Bacillota</taxon>
        <taxon>Negativicutes</taxon>
        <taxon>Selenomonadales</taxon>
        <taxon>Selenomonadaceae</taxon>
        <taxon>Selenomonas</taxon>
    </lineage>
</organism>
<dbReference type="CDD" id="cd05300">
    <property type="entry name" value="2-Hacid_dh_1"/>
    <property type="match status" value="1"/>
</dbReference>
<dbReference type="GO" id="GO:0033711">
    <property type="term" value="F:4-phosphoerythronate dehydrogenase activity"/>
    <property type="evidence" value="ECO:0007669"/>
    <property type="project" value="UniProtKB-EC"/>
</dbReference>
<evidence type="ECO:0000256" key="1">
    <source>
        <dbReference type="ARBA" id="ARBA00023002"/>
    </source>
</evidence>
<dbReference type="eggNOG" id="COG0111">
    <property type="taxonomic scope" value="Bacteria"/>
</dbReference>
<dbReference type="OrthoDB" id="9805416at2"/>
<dbReference type="Proteomes" id="UP000005309">
    <property type="component" value="Unassembled WGS sequence"/>
</dbReference>
<evidence type="ECO:0000313" key="4">
    <source>
        <dbReference type="EMBL" id="EEQ48998.1"/>
    </source>
</evidence>
<dbReference type="Pfam" id="PF02826">
    <property type="entry name" value="2-Hacid_dh_C"/>
    <property type="match status" value="1"/>
</dbReference>
<dbReference type="InterPro" id="IPR036291">
    <property type="entry name" value="NAD(P)-bd_dom_sf"/>
</dbReference>
<comment type="caution">
    <text evidence="4">The sequence shown here is derived from an EMBL/GenBank/DDBJ whole genome shotgun (WGS) entry which is preliminary data.</text>
</comment>
<dbReference type="Gene3D" id="3.40.50.720">
    <property type="entry name" value="NAD(P)-binding Rossmann-like Domain"/>
    <property type="match status" value="2"/>
</dbReference>
<proteinExistence type="predicted"/>
<sequence>MQMTLQILSFIQLSDSQKDLIRKSGDCHINCLRPKEAAVHYGQIDVLLGYDAQMDMDAFLPQMPNLKWIHTYSAGVERLLANENFRRSDILLTNSRGIHGIPMAEHILGTMLSFSRCLIEAWENQKAHQWKRLTAPDELYGKTAAVVGLGSIGREVSKHLKNVGMRVVAVKRKKTTEPFVDELFDTEHLGEALSKADYVIVALPLTPQTHQLFDSRAFNMMKETAFFINVSRGDVVNEDDLVDALSSKRIRGASLDVFAEEPLPEDSPLWDVENLYITPHHSSISPMYLDRSLKIFRNNLQIFPQRIGMLNVVDKMRGY</sequence>
<dbReference type="PROSITE" id="PS00671">
    <property type="entry name" value="D_2_HYDROXYACID_DH_3"/>
    <property type="match status" value="1"/>
</dbReference>
<name>C4V2I4_9FIRM</name>
<dbReference type="AlphaFoldDB" id="C4V2I4"/>
<dbReference type="SUPFAM" id="SSF51735">
    <property type="entry name" value="NAD(P)-binding Rossmann-fold domains"/>
    <property type="match status" value="1"/>
</dbReference>
<dbReference type="STRING" id="638302.HMPREF0908_0728"/>
<keyword evidence="1 4" id="KW-0560">Oxidoreductase</keyword>
<evidence type="ECO:0000259" key="3">
    <source>
        <dbReference type="Pfam" id="PF02826"/>
    </source>
</evidence>
<evidence type="ECO:0000256" key="2">
    <source>
        <dbReference type="ARBA" id="ARBA00023027"/>
    </source>
</evidence>
<dbReference type="PANTHER" id="PTHR43333:SF1">
    <property type="entry name" value="D-ISOMER SPECIFIC 2-HYDROXYACID DEHYDROGENASE NAD-BINDING DOMAIN-CONTAINING PROTEIN"/>
    <property type="match status" value="1"/>
</dbReference>
<dbReference type="SUPFAM" id="SSF52283">
    <property type="entry name" value="Formate/glycerate dehydrogenase catalytic domain-like"/>
    <property type="match status" value="1"/>
</dbReference>
<reference evidence="4 5" key="1">
    <citation type="submission" date="2009-04" db="EMBL/GenBank/DDBJ databases">
        <authorList>
            <person name="Qin X."/>
            <person name="Bachman B."/>
            <person name="Battles P."/>
            <person name="Bell A."/>
            <person name="Bess C."/>
            <person name="Bickham C."/>
            <person name="Chaboub L."/>
            <person name="Chen D."/>
            <person name="Coyle M."/>
            <person name="Deiros D.R."/>
            <person name="Dinh H."/>
            <person name="Forbes L."/>
            <person name="Fowler G."/>
            <person name="Francisco L."/>
            <person name="Fu Q."/>
            <person name="Gubbala S."/>
            <person name="Hale W."/>
            <person name="Han Y."/>
            <person name="Hemphill L."/>
            <person name="Highlander S.K."/>
            <person name="Hirani K."/>
            <person name="Hogues M."/>
            <person name="Jackson L."/>
            <person name="Jakkamsetti A."/>
            <person name="Javaid M."/>
            <person name="Jiang H."/>
            <person name="Korchina V."/>
            <person name="Kovar C."/>
            <person name="Lara F."/>
            <person name="Lee S."/>
            <person name="Mata R."/>
            <person name="Mathew T."/>
            <person name="Moen C."/>
            <person name="Morales K."/>
            <person name="Munidasa M."/>
            <person name="Nazareth L."/>
            <person name="Ngo R."/>
            <person name="Nguyen L."/>
            <person name="Okwuonu G."/>
            <person name="Ongeri F."/>
            <person name="Patil S."/>
            <person name="Petrosino J."/>
            <person name="Pham C."/>
            <person name="Pham P."/>
            <person name="Pu L.-L."/>
            <person name="Puazo M."/>
            <person name="Raj R."/>
            <person name="Reid J."/>
            <person name="Rouhana J."/>
            <person name="Saada N."/>
            <person name="Shang Y."/>
            <person name="Simmons D."/>
            <person name="Thornton R."/>
            <person name="Warren J."/>
            <person name="Weissenberger G."/>
            <person name="Zhang J."/>
            <person name="Zhang L."/>
            <person name="Zhou C."/>
            <person name="Zhu D."/>
            <person name="Muzny D."/>
            <person name="Worley K."/>
            <person name="Gibbs R."/>
        </authorList>
    </citation>
    <scope>NUCLEOTIDE SEQUENCE [LARGE SCALE GENOMIC DNA]</scope>
    <source>
        <strain evidence="4 5">ATCC 43531</strain>
    </source>
</reference>
<evidence type="ECO:0000313" key="5">
    <source>
        <dbReference type="Proteomes" id="UP000005309"/>
    </source>
</evidence>